<reference evidence="2" key="1">
    <citation type="submission" date="2005-09" db="EMBL/GenBank/DDBJ databases">
        <authorList>
            <person name="Mural R.J."/>
            <person name="Li P.W."/>
            <person name="Adams M.D."/>
            <person name="Amanatides P.G."/>
            <person name="Baden-Tillson H."/>
            <person name="Barnstead M."/>
            <person name="Chin S.H."/>
            <person name="Dew I."/>
            <person name="Evans C.A."/>
            <person name="Ferriera S."/>
            <person name="Flanigan M."/>
            <person name="Fosler C."/>
            <person name="Glodek A."/>
            <person name="Gu Z."/>
            <person name="Holt R.A."/>
            <person name="Jennings D."/>
            <person name="Kraft C.L."/>
            <person name="Lu F."/>
            <person name="Nguyen T."/>
            <person name="Nusskern D.R."/>
            <person name="Pfannkoch C.M."/>
            <person name="Sitter C."/>
            <person name="Sutton G.G."/>
            <person name="Venter J.C."/>
            <person name="Wang Z."/>
            <person name="Woodage T."/>
            <person name="Zheng X.H."/>
            <person name="Zhong F."/>
        </authorList>
    </citation>
    <scope>NUCLEOTIDE SEQUENCE [LARGE SCALE GENOMIC DNA]</scope>
    <source>
        <strain>BN</strain>
        <strain evidence="2">Sprague-Dawley</strain>
    </source>
</reference>
<dbReference type="AlphaFoldDB" id="A6JVR6"/>
<proteinExistence type="predicted"/>
<accession>A6JVR6</accession>
<dbReference type="Proteomes" id="UP000234681">
    <property type="component" value="Chromosome 9"/>
</dbReference>
<dbReference type="EMBL" id="CH474004">
    <property type="protein sequence ID" value="EDL75324.1"/>
    <property type="molecule type" value="Genomic_DNA"/>
</dbReference>
<name>A6JVR6_RAT</name>
<gene>
    <name evidence="1" type="ORF">rCG_23991</name>
</gene>
<protein>
    <submittedName>
        <fullName evidence="1">RCG23991</fullName>
    </submittedName>
</protein>
<organism evidence="1 2">
    <name type="scientific">Rattus norvegicus</name>
    <name type="common">Rat</name>
    <dbReference type="NCBI Taxonomy" id="10116"/>
    <lineage>
        <taxon>Eukaryota</taxon>
        <taxon>Metazoa</taxon>
        <taxon>Chordata</taxon>
        <taxon>Craniata</taxon>
        <taxon>Vertebrata</taxon>
        <taxon>Euteleostomi</taxon>
        <taxon>Mammalia</taxon>
        <taxon>Eutheria</taxon>
        <taxon>Euarchontoglires</taxon>
        <taxon>Glires</taxon>
        <taxon>Rodentia</taxon>
        <taxon>Myomorpha</taxon>
        <taxon>Muroidea</taxon>
        <taxon>Muridae</taxon>
        <taxon>Murinae</taxon>
        <taxon>Rattus</taxon>
    </lineage>
</organism>
<evidence type="ECO:0000313" key="2">
    <source>
        <dbReference type="Proteomes" id="UP000234681"/>
    </source>
</evidence>
<evidence type="ECO:0000313" key="1">
    <source>
        <dbReference type="EMBL" id="EDL75324.1"/>
    </source>
</evidence>
<sequence length="55" mass="6418">MCLVINMEMKTHYRRVHLCVCILALSFYEAYLTVMSHGSNEHVKHPGSVLKHILY</sequence>